<dbReference type="Pfam" id="PF13193">
    <property type="entry name" value="AMP-binding_C"/>
    <property type="match status" value="1"/>
</dbReference>
<keyword evidence="3" id="KW-0276">Fatty acid metabolism</keyword>
<feature type="domain" description="AMP-dependent synthetase/ligase" evidence="5">
    <location>
        <begin position="18"/>
        <end position="398"/>
    </location>
</feature>
<keyword evidence="9" id="KW-1185">Reference proteome</keyword>
<evidence type="ECO:0000313" key="10">
    <source>
        <dbReference type="Proteomes" id="UP000231990"/>
    </source>
</evidence>
<evidence type="ECO:0000313" key="7">
    <source>
        <dbReference type="EMBL" id="PJZ71098.1"/>
    </source>
</evidence>
<reference evidence="9 10" key="1">
    <citation type="submission" date="2017-07" db="EMBL/GenBank/DDBJ databases">
        <title>Leptospira spp. isolated from tropical soils.</title>
        <authorList>
            <person name="Thibeaux R."/>
            <person name="Iraola G."/>
            <person name="Ferres I."/>
            <person name="Bierque E."/>
            <person name="Girault D."/>
            <person name="Soupe-Gilbert M.-E."/>
            <person name="Picardeau M."/>
            <person name="Goarant C."/>
        </authorList>
    </citation>
    <scope>NUCLEOTIDE SEQUENCE [LARGE SCALE GENOMIC DNA]</scope>
    <source>
        <strain evidence="8 10">FH1-B-B1</strain>
        <strain evidence="7 9">FH1-B-C1</strain>
    </source>
</reference>
<dbReference type="Proteomes" id="UP000231990">
    <property type="component" value="Unassembled WGS sequence"/>
</dbReference>
<evidence type="ECO:0000256" key="1">
    <source>
        <dbReference type="ARBA" id="ARBA00006432"/>
    </source>
</evidence>
<accession>A0A2M9ZRC0</accession>
<dbReference type="GO" id="GO:0016874">
    <property type="term" value="F:ligase activity"/>
    <property type="evidence" value="ECO:0007669"/>
    <property type="project" value="UniProtKB-KW"/>
</dbReference>
<dbReference type="InterPro" id="IPR020845">
    <property type="entry name" value="AMP-binding_CS"/>
</dbReference>
<dbReference type="InterPro" id="IPR042099">
    <property type="entry name" value="ANL_N_sf"/>
</dbReference>
<dbReference type="CDD" id="cd12119">
    <property type="entry name" value="ttLC_FACS_AlkK_like"/>
    <property type="match status" value="1"/>
</dbReference>
<evidence type="ECO:0000256" key="2">
    <source>
        <dbReference type="ARBA" id="ARBA00022598"/>
    </source>
</evidence>
<evidence type="ECO:0000256" key="4">
    <source>
        <dbReference type="ARBA" id="ARBA00023098"/>
    </source>
</evidence>
<dbReference type="InterPro" id="IPR045851">
    <property type="entry name" value="AMP-bd_C_sf"/>
</dbReference>
<evidence type="ECO:0000256" key="3">
    <source>
        <dbReference type="ARBA" id="ARBA00022832"/>
    </source>
</evidence>
<dbReference type="Gene3D" id="3.30.300.30">
    <property type="match status" value="1"/>
</dbReference>
<dbReference type="EMBL" id="NPDY01000001">
    <property type="protein sequence ID" value="PJZ71098.1"/>
    <property type="molecule type" value="Genomic_DNA"/>
</dbReference>
<evidence type="ECO:0000313" key="8">
    <source>
        <dbReference type="EMBL" id="PJZ74630.1"/>
    </source>
</evidence>
<comment type="similarity">
    <text evidence="1">Belongs to the ATP-dependent AMP-binding enzyme family.</text>
</comment>
<name>A0A2M9ZRC0_9LEPT</name>
<evidence type="ECO:0000259" key="6">
    <source>
        <dbReference type="Pfam" id="PF13193"/>
    </source>
</evidence>
<dbReference type="OrthoDB" id="311554at2"/>
<dbReference type="InterPro" id="IPR000873">
    <property type="entry name" value="AMP-dep_synth/lig_dom"/>
</dbReference>
<dbReference type="Proteomes" id="UP000231962">
    <property type="component" value="Unassembled WGS sequence"/>
</dbReference>
<dbReference type="PANTHER" id="PTHR43859">
    <property type="entry name" value="ACYL-ACTIVATING ENZYME"/>
    <property type="match status" value="1"/>
</dbReference>
<protein>
    <submittedName>
        <fullName evidence="8">Acyl-CoA synthetase</fullName>
    </submittedName>
</protein>
<keyword evidence="4" id="KW-0443">Lipid metabolism</keyword>
<feature type="domain" description="AMP-binding enzyme C-terminal" evidence="6">
    <location>
        <begin position="449"/>
        <end position="525"/>
    </location>
</feature>
<proteinExistence type="inferred from homology"/>
<keyword evidence="2" id="KW-0436">Ligase</keyword>
<dbReference type="RefSeq" id="WP_100712040.1">
    <property type="nucleotide sequence ID" value="NZ_NPDY01000001.1"/>
</dbReference>
<dbReference type="AlphaFoldDB" id="A0A2M9ZRC0"/>
<evidence type="ECO:0000259" key="5">
    <source>
        <dbReference type="Pfam" id="PF00501"/>
    </source>
</evidence>
<dbReference type="SUPFAM" id="SSF56801">
    <property type="entry name" value="Acetyl-CoA synthetase-like"/>
    <property type="match status" value="1"/>
</dbReference>
<organism evidence="8 10">
    <name type="scientific">Leptospira perolatii</name>
    <dbReference type="NCBI Taxonomy" id="2023191"/>
    <lineage>
        <taxon>Bacteria</taxon>
        <taxon>Pseudomonadati</taxon>
        <taxon>Spirochaetota</taxon>
        <taxon>Spirochaetia</taxon>
        <taxon>Leptospirales</taxon>
        <taxon>Leptospiraceae</taxon>
        <taxon>Leptospira</taxon>
    </lineage>
</organism>
<dbReference type="EMBL" id="NPDZ01000001">
    <property type="protein sequence ID" value="PJZ74630.1"/>
    <property type="molecule type" value="Genomic_DNA"/>
</dbReference>
<dbReference type="NCBIfam" id="NF004837">
    <property type="entry name" value="PRK06187.1"/>
    <property type="match status" value="1"/>
</dbReference>
<dbReference type="Pfam" id="PF00501">
    <property type="entry name" value="AMP-binding"/>
    <property type="match status" value="1"/>
</dbReference>
<sequence length="538" mass="60034">MQSTMMDYPLNLPSILKRAKSVHPHKEIVSKWCDNSIHRYTYLDFYKRTLRLMEALKKAGVKPGDTIATFCLNHSIHLELYFAIPCIRAILHTINIRLFPDQLTYIINDAKDKIIFVDKSLSGILAKNLDKIQNVERFIIIEDKEEGTPANLPNSISYSEFLETGSEIESFDPIAETEAAGICYTSGTTGNPKGVVYSHRSTFLHSMAICMGDVLGIKESESVLPVVPMFHANAWGIPFGAVMVGCKLVFPGKHLLGANLAELLESEGVTITAGVPTVWNVLYQYLRKSKHKLKIHTMIIGGSAAPRSLIEGFEKEFGISILHAWGMTETSPVGTVSRLRGFMEEWQEEEKYVYRSKQGVIAPCLELKAVGDDGHEVPKDGKSPGELLVRGPWVTGSYRGGVSKESFTPDGWFKTGDVVVIDEYNYMQITDRKKDLIKTRGEWISSVDMENIVMSDPEVLEATVVGRVDPVREEAPVIFVVPVEGKTIDPKKIIDGLKSHFAHWQLPKIEDIHFVSTIPKTSVGKFDKKALRAGLLEK</sequence>
<dbReference type="GO" id="GO:0006631">
    <property type="term" value="P:fatty acid metabolic process"/>
    <property type="evidence" value="ECO:0007669"/>
    <property type="project" value="UniProtKB-KW"/>
</dbReference>
<dbReference type="Gene3D" id="3.40.50.12780">
    <property type="entry name" value="N-terminal domain of ligase-like"/>
    <property type="match status" value="1"/>
</dbReference>
<evidence type="ECO:0000313" key="9">
    <source>
        <dbReference type="Proteomes" id="UP000231962"/>
    </source>
</evidence>
<dbReference type="InterPro" id="IPR025110">
    <property type="entry name" value="AMP-bd_C"/>
</dbReference>
<dbReference type="PANTHER" id="PTHR43859:SF4">
    <property type="entry name" value="BUTANOATE--COA LIGASE AAE1-RELATED"/>
    <property type="match status" value="1"/>
</dbReference>
<dbReference type="PROSITE" id="PS00455">
    <property type="entry name" value="AMP_BINDING"/>
    <property type="match status" value="1"/>
</dbReference>
<gene>
    <name evidence="7" type="ORF">CH360_00835</name>
    <name evidence="8" type="ORF">CH373_00835</name>
</gene>
<comment type="caution">
    <text evidence="8">The sequence shown here is derived from an EMBL/GenBank/DDBJ whole genome shotgun (WGS) entry which is preliminary data.</text>
</comment>